<feature type="signal peptide" evidence="2">
    <location>
        <begin position="1"/>
        <end position="21"/>
    </location>
</feature>
<gene>
    <name evidence="3" type="primary">Hypp4950</name>
    <name evidence="3" type="ORF">BLAG_LOCUS24370</name>
</gene>
<feature type="compositionally biased region" description="Polar residues" evidence="1">
    <location>
        <begin position="65"/>
        <end position="87"/>
    </location>
</feature>
<reference evidence="3" key="1">
    <citation type="submission" date="2022-01" db="EMBL/GenBank/DDBJ databases">
        <authorList>
            <person name="Braso-Vives M."/>
        </authorList>
    </citation>
    <scope>NUCLEOTIDE SEQUENCE</scope>
</reference>
<feature type="compositionally biased region" description="Gly residues" evidence="1">
    <location>
        <begin position="53"/>
        <end position="62"/>
    </location>
</feature>
<keyword evidence="2" id="KW-0732">Signal</keyword>
<organism evidence="3 4">
    <name type="scientific">Branchiostoma lanceolatum</name>
    <name type="common">Common lancelet</name>
    <name type="synonym">Amphioxus lanceolatum</name>
    <dbReference type="NCBI Taxonomy" id="7740"/>
    <lineage>
        <taxon>Eukaryota</taxon>
        <taxon>Metazoa</taxon>
        <taxon>Chordata</taxon>
        <taxon>Cephalochordata</taxon>
        <taxon>Leptocardii</taxon>
        <taxon>Amphioxiformes</taxon>
        <taxon>Branchiostomatidae</taxon>
        <taxon>Branchiostoma</taxon>
    </lineage>
</organism>
<keyword evidence="4" id="KW-1185">Reference proteome</keyword>
<evidence type="ECO:0000313" key="4">
    <source>
        <dbReference type="Proteomes" id="UP000838412"/>
    </source>
</evidence>
<evidence type="ECO:0000256" key="1">
    <source>
        <dbReference type="SAM" id="MobiDB-lite"/>
    </source>
</evidence>
<protein>
    <submittedName>
        <fullName evidence="3">Hypp4950 protein</fullName>
    </submittedName>
</protein>
<name>A0A8K0ABF0_BRALA</name>
<dbReference type="OrthoDB" id="10544637at2759"/>
<dbReference type="EMBL" id="OV696693">
    <property type="protein sequence ID" value="CAH1272836.1"/>
    <property type="molecule type" value="Genomic_DNA"/>
</dbReference>
<proteinExistence type="predicted"/>
<feature type="chain" id="PRO_5035427782" evidence="2">
    <location>
        <begin position="22"/>
        <end position="119"/>
    </location>
</feature>
<dbReference type="AlphaFoldDB" id="A0A8K0ABF0"/>
<accession>A0A8K0ABF0</accession>
<feature type="compositionally biased region" description="Low complexity" evidence="1">
    <location>
        <begin position="33"/>
        <end position="45"/>
    </location>
</feature>
<sequence length="119" mass="11822">MKTVYCLVAVLLFLGGVSVRGQTDADPICRPLGDGATGAPDGTGPSREPPNGKGEGGGGQGDSGPSITPVATVTSTLPICPSGTGNPSRGDRKGRSSGSKARLSTPALFTVALTVLRML</sequence>
<feature type="region of interest" description="Disordered" evidence="1">
    <location>
        <begin position="21"/>
        <end position="103"/>
    </location>
</feature>
<dbReference type="Proteomes" id="UP000838412">
    <property type="component" value="Chromosome 8"/>
</dbReference>
<evidence type="ECO:0000256" key="2">
    <source>
        <dbReference type="SAM" id="SignalP"/>
    </source>
</evidence>
<evidence type="ECO:0000313" key="3">
    <source>
        <dbReference type="EMBL" id="CAH1272836.1"/>
    </source>
</evidence>